<keyword evidence="4" id="KW-1185">Reference proteome</keyword>
<sequence>MDPPSTPKLQRRGRQGKHAKANFIQRPGEHGYNPLAFRLPIDDSNWKFIPDLDTDLQYLRSEEVQIMQRHTSSQESPTQESPTQMATNRKRSGVTQAEHESDFIERVRYRILGQVELIENQLDQLEITRQHWLRSWECSDKKPERSRYNEQLAKIEGYTQLALLEKDRYKANRNTIVGRAVDIITAQATRHLEDDQLIDSWLQSYGNTPATAQLVFRTNAQQRSALHSNWARRCADFYAITAPNNKNAIATGNEEARQWCAITHEYYPASQIRMAHIVPNALGELNARYIFGDAARDPTHGHLYDVRNCIPMEQRLEQLFDKAQITIVPVDAADPSSSTLVVKVLDASLTISPWASMYVCAGLRYADLDGRPLEFRHPDPEHRPRLRYLYWAFCMALLRRQRHACLGWQVDALKTRAHRRFWGSPEKGWFRRTTFLAAARRVGAVDDVQAFFGTEDLPIDVTVGEDDEAAVTSDVADAVLRAELCRMLGNPQDGEEDIEGYDNSEDLEVEEDSDD</sequence>
<dbReference type="EMBL" id="WWBZ02000014">
    <property type="protein sequence ID" value="KAF4310503.1"/>
    <property type="molecule type" value="Genomic_DNA"/>
</dbReference>
<feature type="region of interest" description="Disordered" evidence="1">
    <location>
        <begin position="1"/>
        <end position="29"/>
    </location>
</feature>
<dbReference type="InterPro" id="IPR003615">
    <property type="entry name" value="HNH_nuc"/>
</dbReference>
<dbReference type="Proteomes" id="UP000572817">
    <property type="component" value="Unassembled WGS sequence"/>
</dbReference>
<dbReference type="Pfam" id="PF13391">
    <property type="entry name" value="HNH_2"/>
    <property type="match status" value="1"/>
</dbReference>
<accession>A0A8H4J481</accession>
<proteinExistence type="predicted"/>
<feature type="compositionally biased region" description="Basic residues" evidence="1">
    <location>
        <begin position="9"/>
        <end position="20"/>
    </location>
</feature>
<dbReference type="OrthoDB" id="3692938at2759"/>
<gene>
    <name evidence="3" type="ORF">GTA08_BOTSDO13831</name>
</gene>
<feature type="region of interest" description="Disordered" evidence="1">
    <location>
        <begin position="66"/>
        <end position="98"/>
    </location>
</feature>
<comment type="caution">
    <text evidence="3">The sequence shown here is derived from an EMBL/GenBank/DDBJ whole genome shotgun (WGS) entry which is preliminary data.</text>
</comment>
<name>A0A8H4J481_9PEZI</name>
<dbReference type="AlphaFoldDB" id="A0A8H4J481"/>
<feature type="compositionally biased region" description="Acidic residues" evidence="1">
    <location>
        <begin position="493"/>
        <end position="515"/>
    </location>
</feature>
<organism evidence="3 4">
    <name type="scientific">Botryosphaeria dothidea</name>
    <dbReference type="NCBI Taxonomy" id="55169"/>
    <lineage>
        <taxon>Eukaryota</taxon>
        <taxon>Fungi</taxon>
        <taxon>Dikarya</taxon>
        <taxon>Ascomycota</taxon>
        <taxon>Pezizomycotina</taxon>
        <taxon>Dothideomycetes</taxon>
        <taxon>Dothideomycetes incertae sedis</taxon>
        <taxon>Botryosphaeriales</taxon>
        <taxon>Botryosphaeriaceae</taxon>
        <taxon>Botryosphaeria</taxon>
    </lineage>
</organism>
<evidence type="ECO:0000313" key="4">
    <source>
        <dbReference type="Proteomes" id="UP000572817"/>
    </source>
</evidence>
<feature type="compositionally biased region" description="Polar residues" evidence="1">
    <location>
        <begin position="68"/>
        <end position="87"/>
    </location>
</feature>
<reference evidence="3" key="1">
    <citation type="submission" date="2020-04" db="EMBL/GenBank/DDBJ databases">
        <title>Genome Assembly and Annotation of Botryosphaeria dothidea sdau 11-99, a Latent Pathogen of Apple Fruit Ring Rot in China.</title>
        <authorList>
            <person name="Yu C."/>
            <person name="Diao Y."/>
            <person name="Lu Q."/>
            <person name="Zhao J."/>
            <person name="Cui S."/>
            <person name="Peng C."/>
            <person name="He B."/>
            <person name="Liu H."/>
        </authorList>
    </citation>
    <scope>NUCLEOTIDE SEQUENCE [LARGE SCALE GENOMIC DNA]</scope>
    <source>
        <strain evidence="3">Sdau11-99</strain>
    </source>
</reference>
<evidence type="ECO:0000313" key="3">
    <source>
        <dbReference type="EMBL" id="KAF4310503.1"/>
    </source>
</evidence>
<evidence type="ECO:0000259" key="2">
    <source>
        <dbReference type="Pfam" id="PF13391"/>
    </source>
</evidence>
<protein>
    <recommendedName>
        <fullName evidence="2">HNH nuclease domain-containing protein</fullName>
    </recommendedName>
</protein>
<evidence type="ECO:0000256" key="1">
    <source>
        <dbReference type="SAM" id="MobiDB-lite"/>
    </source>
</evidence>
<feature type="domain" description="HNH nuclease" evidence="2">
    <location>
        <begin position="260"/>
        <end position="328"/>
    </location>
</feature>
<feature type="region of interest" description="Disordered" evidence="1">
    <location>
        <begin position="490"/>
        <end position="515"/>
    </location>
</feature>